<dbReference type="Proteomes" id="UP000009036">
    <property type="component" value="Chromosome"/>
</dbReference>
<evidence type="ECO:0000313" key="4">
    <source>
        <dbReference type="Proteomes" id="UP000009036"/>
    </source>
</evidence>
<gene>
    <name evidence="3" type="ORF">SU9_016430</name>
</gene>
<keyword evidence="2" id="KW-0472">Membrane</keyword>
<dbReference type="AlphaFoldDB" id="A0A8B1NDW6"/>
<proteinExistence type="predicted"/>
<feature type="transmembrane region" description="Helical" evidence="2">
    <location>
        <begin position="123"/>
        <end position="141"/>
    </location>
</feature>
<accession>A0A8B1NDW6</accession>
<sequence>MDYCSSCRRNLNGALVCPGCGDYAPDIAPLTHRRNASQVDAATTAPSWEAWPMREGDDPASLSGLGAPNAGYTPEGDAASGASEAAAEGAGTAGGYEGDAPDGLGRAARRRQLARWKKYRRRAAAATALALVGGGLTASLLQHKPATEHAQAAAAPDPTDAATPRTMNTHASSKEPDGHPSRHHDNRPSRGSASRHPTVASTPSAAPTSQQPATTAPAPRHPAAPRATPHTTSAPAGTTHHHHGAAAAPKTTPPPSDSQPGTGTATTSPAPTAPTADPASPTCLLGVVCVG</sequence>
<reference evidence="3" key="1">
    <citation type="journal article" date="2012" name="J. Bacteriol.">
        <title>Genome Sequence of Streptomyces auratus Strain AGR0001, a Phoslactomycin-Producing Actinomycete.</title>
        <authorList>
            <person name="Han X."/>
            <person name="Li M."/>
            <person name="Ding Z."/>
            <person name="Zhao J."/>
            <person name="Ji K."/>
            <person name="Wen M."/>
            <person name="Lu T."/>
        </authorList>
    </citation>
    <scope>NUCLEOTIDE SEQUENCE</scope>
    <source>
        <strain evidence="3">AGR0001</strain>
    </source>
</reference>
<dbReference type="KEGG" id="sauh:SU9_016430"/>
<evidence type="ECO:0000256" key="2">
    <source>
        <dbReference type="SAM" id="Phobius"/>
    </source>
</evidence>
<evidence type="ECO:0000313" key="3">
    <source>
        <dbReference type="EMBL" id="QTZ92868.1"/>
    </source>
</evidence>
<feature type="region of interest" description="Disordered" evidence="1">
    <location>
        <begin position="38"/>
        <end position="104"/>
    </location>
</feature>
<keyword evidence="2" id="KW-0812">Transmembrane</keyword>
<keyword evidence="4" id="KW-1185">Reference proteome</keyword>
<organism evidence="3 4">
    <name type="scientific">Streptomyces auratus AGR0001</name>
    <dbReference type="NCBI Taxonomy" id="1160718"/>
    <lineage>
        <taxon>Bacteria</taxon>
        <taxon>Bacillati</taxon>
        <taxon>Actinomycetota</taxon>
        <taxon>Actinomycetes</taxon>
        <taxon>Kitasatosporales</taxon>
        <taxon>Streptomycetaceae</taxon>
        <taxon>Streptomyces</taxon>
    </lineage>
</organism>
<protein>
    <submittedName>
        <fullName evidence="3">Uncharacterized protein</fullName>
    </submittedName>
</protein>
<reference evidence="3" key="2">
    <citation type="submission" date="2021-04" db="EMBL/GenBank/DDBJ databases">
        <authorList>
            <person name="Wen M.-L."/>
            <person name="Han X.-L."/>
            <person name="Xiong J."/>
        </authorList>
    </citation>
    <scope>NUCLEOTIDE SEQUENCE</scope>
    <source>
        <strain evidence="3">AGR0001</strain>
    </source>
</reference>
<dbReference type="RefSeq" id="WP_167551455.1">
    <property type="nucleotide sequence ID" value="NZ_CP072931.1"/>
</dbReference>
<feature type="compositionally biased region" description="Low complexity" evidence="1">
    <location>
        <begin position="200"/>
        <end position="218"/>
    </location>
</feature>
<evidence type="ECO:0000256" key="1">
    <source>
        <dbReference type="SAM" id="MobiDB-lite"/>
    </source>
</evidence>
<feature type="compositionally biased region" description="Low complexity" evidence="1">
    <location>
        <begin position="224"/>
        <end position="238"/>
    </location>
</feature>
<feature type="compositionally biased region" description="Low complexity" evidence="1">
    <location>
        <begin position="75"/>
        <end position="90"/>
    </location>
</feature>
<name>A0A8B1NDW6_9ACTN</name>
<feature type="region of interest" description="Disordered" evidence="1">
    <location>
        <begin position="146"/>
        <end position="281"/>
    </location>
</feature>
<keyword evidence="2" id="KW-1133">Transmembrane helix</keyword>
<feature type="compositionally biased region" description="Low complexity" evidence="1">
    <location>
        <begin position="148"/>
        <end position="166"/>
    </location>
</feature>
<dbReference type="EMBL" id="CP072931">
    <property type="protein sequence ID" value="QTZ92868.1"/>
    <property type="molecule type" value="Genomic_DNA"/>
</dbReference>
<feature type="compositionally biased region" description="Low complexity" evidence="1">
    <location>
        <begin position="260"/>
        <end position="281"/>
    </location>
</feature>